<comment type="caution">
    <text evidence="3">The sequence shown here is derived from an EMBL/GenBank/DDBJ whole genome shotgun (WGS) entry which is preliminary data.</text>
</comment>
<dbReference type="EMBL" id="PDZR01000006">
    <property type="protein sequence ID" value="PNG26597.1"/>
    <property type="molecule type" value="Genomic_DNA"/>
</dbReference>
<evidence type="ECO:0000313" key="4">
    <source>
        <dbReference type="Proteomes" id="UP000236286"/>
    </source>
</evidence>
<protein>
    <submittedName>
        <fullName evidence="3">Molybdopterin-binding oxidoreductase</fullName>
    </submittedName>
</protein>
<gene>
    <name evidence="3" type="ORF">CR492_07895</name>
</gene>
<dbReference type="Proteomes" id="UP000236286">
    <property type="component" value="Unassembled WGS sequence"/>
</dbReference>
<evidence type="ECO:0000259" key="2">
    <source>
        <dbReference type="Pfam" id="PF00174"/>
    </source>
</evidence>
<reference evidence="3 4" key="1">
    <citation type="submission" date="2017-10" db="EMBL/GenBank/DDBJ databases">
        <title>Genome announcement of Methylocella silvestris TVC from permafrost.</title>
        <authorList>
            <person name="Wang J."/>
            <person name="Geng K."/>
            <person name="Ul-Haque F."/>
            <person name="Crombie A.T."/>
            <person name="Street L.E."/>
            <person name="Wookey P.A."/>
            <person name="Murrell J.C."/>
            <person name="Pratscher J."/>
        </authorList>
    </citation>
    <scope>NUCLEOTIDE SEQUENCE [LARGE SCALE GENOMIC DNA]</scope>
    <source>
        <strain evidence="3 4">TVC</strain>
    </source>
</reference>
<dbReference type="Pfam" id="PF00174">
    <property type="entry name" value="Oxidored_molyb"/>
    <property type="match status" value="1"/>
</dbReference>
<accession>A0A2J7TIN2</accession>
<dbReference type="OrthoDB" id="482420at2"/>
<dbReference type="SUPFAM" id="SSF56524">
    <property type="entry name" value="Oxidoreductase molybdopterin-binding domain"/>
    <property type="match status" value="1"/>
</dbReference>
<evidence type="ECO:0000313" key="3">
    <source>
        <dbReference type="EMBL" id="PNG26597.1"/>
    </source>
</evidence>
<feature type="chain" id="PRO_5014380288" evidence="1">
    <location>
        <begin position="21"/>
        <end position="162"/>
    </location>
</feature>
<sequence length="162" mass="17214">MRFSAALIALALLTASPSRADEANASVGLTGLNGQGGAVTLDELDALPRITISAEQHDATHVFEGALLTDVLARVGAPRGKAIHGAEMTDVIIVEARDGYKVALDLAGIDATIRKDRVILADRMDGAPIGPETGPFRLVVEGDFRPARSVRMVKQIRLERLH</sequence>
<dbReference type="AlphaFoldDB" id="A0A2J7TIN2"/>
<proteinExistence type="predicted"/>
<dbReference type="InterPro" id="IPR036374">
    <property type="entry name" value="OxRdtase_Mopterin-bd_sf"/>
</dbReference>
<dbReference type="RefSeq" id="WP_102843192.1">
    <property type="nucleotide sequence ID" value="NZ_PDZR01000006.1"/>
</dbReference>
<dbReference type="InterPro" id="IPR000572">
    <property type="entry name" value="OxRdtase_Mopterin-bd_dom"/>
</dbReference>
<name>A0A2J7TIN2_METSI</name>
<feature type="signal peptide" evidence="1">
    <location>
        <begin position="1"/>
        <end position="20"/>
    </location>
</feature>
<organism evidence="3 4">
    <name type="scientific">Methylocella silvestris</name>
    <dbReference type="NCBI Taxonomy" id="199596"/>
    <lineage>
        <taxon>Bacteria</taxon>
        <taxon>Pseudomonadati</taxon>
        <taxon>Pseudomonadota</taxon>
        <taxon>Alphaproteobacteria</taxon>
        <taxon>Hyphomicrobiales</taxon>
        <taxon>Beijerinckiaceae</taxon>
        <taxon>Methylocella</taxon>
    </lineage>
</organism>
<feature type="domain" description="Oxidoreductase molybdopterin-binding" evidence="2">
    <location>
        <begin position="59"/>
        <end position="158"/>
    </location>
</feature>
<dbReference type="Gene3D" id="3.90.420.10">
    <property type="entry name" value="Oxidoreductase, molybdopterin-binding domain"/>
    <property type="match status" value="1"/>
</dbReference>
<keyword evidence="1" id="KW-0732">Signal</keyword>
<evidence type="ECO:0000256" key="1">
    <source>
        <dbReference type="SAM" id="SignalP"/>
    </source>
</evidence>